<dbReference type="SUPFAM" id="SSF48452">
    <property type="entry name" value="TPR-like"/>
    <property type="match status" value="1"/>
</dbReference>
<evidence type="ECO:0000313" key="5">
    <source>
        <dbReference type="Proteomes" id="UP000595917"/>
    </source>
</evidence>
<keyword evidence="5" id="KW-1185">Reference proteome</keyword>
<gene>
    <name evidence="4" type="ORF">JFL75_14700</name>
</gene>
<proteinExistence type="predicted"/>
<dbReference type="Proteomes" id="UP000595917">
    <property type="component" value="Chromosome"/>
</dbReference>
<keyword evidence="1" id="KW-0802">TPR repeat</keyword>
<feature type="chain" id="PRO_5031410184" evidence="3">
    <location>
        <begin position="26"/>
        <end position="325"/>
    </location>
</feature>
<feature type="signal peptide" evidence="3">
    <location>
        <begin position="1"/>
        <end position="25"/>
    </location>
</feature>
<organism evidence="4 5">
    <name type="scientific">Breznakiella homolactica</name>
    <dbReference type="NCBI Taxonomy" id="2798577"/>
    <lineage>
        <taxon>Bacteria</taxon>
        <taxon>Pseudomonadati</taxon>
        <taxon>Spirochaetota</taxon>
        <taxon>Spirochaetia</taxon>
        <taxon>Spirochaetales</taxon>
        <taxon>Breznakiellaceae</taxon>
        <taxon>Breznakiella</taxon>
    </lineage>
</organism>
<keyword evidence="3" id="KW-0732">Signal</keyword>
<dbReference type="RefSeq" id="WP_215625480.1">
    <property type="nucleotide sequence ID" value="NZ_CP067089.2"/>
</dbReference>
<feature type="repeat" description="TPR" evidence="1">
    <location>
        <begin position="139"/>
        <end position="172"/>
    </location>
</feature>
<dbReference type="InterPro" id="IPR019734">
    <property type="entry name" value="TPR_rpt"/>
</dbReference>
<dbReference type="EMBL" id="CP067089">
    <property type="protein sequence ID" value="QQO08174.1"/>
    <property type="molecule type" value="Genomic_DNA"/>
</dbReference>
<dbReference type="Pfam" id="PF13432">
    <property type="entry name" value="TPR_16"/>
    <property type="match status" value="1"/>
</dbReference>
<dbReference type="Gene3D" id="1.25.40.10">
    <property type="entry name" value="Tetratricopeptide repeat domain"/>
    <property type="match status" value="2"/>
</dbReference>
<dbReference type="Pfam" id="PF13174">
    <property type="entry name" value="TPR_6"/>
    <property type="match status" value="1"/>
</dbReference>
<evidence type="ECO:0000256" key="3">
    <source>
        <dbReference type="SAM" id="SignalP"/>
    </source>
</evidence>
<evidence type="ECO:0000313" key="4">
    <source>
        <dbReference type="EMBL" id="QQO08174.1"/>
    </source>
</evidence>
<feature type="coiled-coil region" evidence="2">
    <location>
        <begin position="239"/>
        <end position="273"/>
    </location>
</feature>
<dbReference type="InterPro" id="IPR011990">
    <property type="entry name" value="TPR-like_helical_dom_sf"/>
</dbReference>
<name>A0A7T7XKN9_9SPIR</name>
<evidence type="ECO:0000256" key="2">
    <source>
        <dbReference type="SAM" id="Coils"/>
    </source>
</evidence>
<accession>A0A7T7XKN9</accession>
<protein>
    <submittedName>
        <fullName evidence="4">Tetratricopeptide repeat protein</fullName>
    </submittedName>
</protein>
<sequence length="325" mass="36279">MNNKRSLPIFLCILVLLCLSPGIYAQNLSASLERGIELYGAGQWRDSVAELRRAQANAKNPAEKAEALYWISLAELAAGEYEAAIRDMDELLSAAPSGIRSAEVPYNKGRALYFLGQYNEAIVLLKNYHDAVSEASRKASSLYWIGECLYALGQLDQAHDIFVQIMDEYPQSPKYEAASYRIALINQKKIETELLAILKWSHEESLRTVEEYQRRERSYDQAIIAYQKRIADMLKDTRMADLENSNAEYRRRISELEARLAAAEAALSEANITIEGMKPAQSSAAPPRTSSEKMIKLLSLKSTALDLRNDLAARQSGSGTSGGMR</sequence>
<dbReference type="KEGG" id="bhc:JFL75_14700"/>
<reference evidence="4" key="1">
    <citation type="submission" date="2021-01" db="EMBL/GenBank/DDBJ databases">
        <title>Description of Breznakiella homolactica.</title>
        <authorList>
            <person name="Song Y."/>
            <person name="Brune A."/>
        </authorList>
    </citation>
    <scope>NUCLEOTIDE SEQUENCE</scope>
    <source>
        <strain evidence="4">RmG30</strain>
    </source>
</reference>
<keyword evidence="2" id="KW-0175">Coiled coil</keyword>
<dbReference type="AlphaFoldDB" id="A0A7T7XKN9"/>
<evidence type="ECO:0000256" key="1">
    <source>
        <dbReference type="PROSITE-ProRule" id="PRU00339"/>
    </source>
</evidence>
<dbReference type="PROSITE" id="PS50005">
    <property type="entry name" value="TPR"/>
    <property type="match status" value="1"/>
</dbReference>